<dbReference type="Proteomes" id="UP000451471">
    <property type="component" value="Unassembled WGS sequence"/>
</dbReference>
<gene>
    <name evidence="1" type="ORF">GQS65_14010</name>
</gene>
<dbReference type="PANTHER" id="PTHR42195">
    <property type="entry name" value="UCP015877 FAMILY PROTEIN"/>
    <property type="match status" value="1"/>
</dbReference>
<evidence type="ECO:0000313" key="2">
    <source>
        <dbReference type="Proteomes" id="UP000451471"/>
    </source>
</evidence>
<dbReference type="Pfam" id="PF19769">
    <property type="entry name" value="CPxCG_zf"/>
    <property type="match status" value="1"/>
</dbReference>
<dbReference type="RefSeq" id="WP_158205250.1">
    <property type="nucleotide sequence ID" value="NZ_WSZK01000023.1"/>
</dbReference>
<accession>A0A6B0GQE5</accession>
<dbReference type="EMBL" id="WSZK01000023">
    <property type="protein sequence ID" value="MWG35587.1"/>
    <property type="molecule type" value="Genomic_DNA"/>
</dbReference>
<keyword evidence="2" id="KW-1185">Reference proteome</keyword>
<proteinExistence type="predicted"/>
<name>A0A6B0GQE5_9EURY</name>
<dbReference type="InterPro" id="IPR012041">
    <property type="entry name" value="Znf_CPxCG-like"/>
</dbReference>
<organism evidence="1 2">
    <name type="scientific">Halomarina oriensis</name>
    <dbReference type="NCBI Taxonomy" id="671145"/>
    <lineage>
        <taxon>Archaea</taxon>
        <taxon>Methanobacteriati</taxon>
        <taxon>Methanobacteriota</taxon>
        <taxon>Stenosarchaea group</taxon>
        <taxon>Halobacteria</taxon>
        <taxon>Halobacteriales</taxon>
        <taxon>Natronomonadaceae</taxon>
        <taxon>Halomarina</taxon>
    </lineage>
</organism>
<comment type="caution">
    <text evidence="1">The sequence shown here is derived from an EMBL/GenBank/DDBJ whole genome shotgun (WGS) entry which is preliminary data.</text>
</comment>
<dbReference type="PIRSF" id="PIRSF015877">
    <property type="entry name" value="UCP015877"/>
    <property type="match status" value="1"/>
</dbReference>
<dbReference type="PANTHER" id="PTHR42195:SF1">
    <property type="entry name" value="ZINC FINGER PROTEIN"/>
    <property type="match status" value="1"/>
</dbReference>
<reference evidence="1 2" key="1">
    <citation type="submission" date="2019-12" db="EMBL/GenBank/DDBJ databases">
        <title>Halocatena pleomorpha gen. nov. sp. nov., an extremely halophilic archaeon of family Halobacteriaceae isolated from saltpan soil.</title>
        <authorList>
            <person name="Pal Y."/>
            <person name="Verma A."/>
            <person name="Krishnamurthi S."/>
            <person name="Kumar P."/>
        </authorList>
    </citation>
    <scope>NUCLEOTIDE SEQUENCE [LARGE SCALE GENOMIC DNA]</scope>
    <source>
        <strain evidence="1 2">JCM 16495</strain>
    </source>
</reference>
<protein>
    <recommendedName>
        <fullName evidence="3">Zinc finger protein</fullName>
    </recommendedName>
</protein>
<evidence type="ECO:0008006" key="3">
    <source>
        <dbReference type="Google" id="ProtNLM"/>
    </source>
</evidence>
<dbReference type="AlphaFoldDB" id="A0A6B0GQE5"/>
<dbReference type="OrthoDB" id="23364at2157"/>
<evidence type="ECO:0000313" key="1">
    <source>
        <dbReference type="EMBL" id="MWG35587.1"/>
    </source>
</evidence>
<sequence length="218" mass="24012">MSEPTQQVAVSCPACSPDLETVHEVLAPGDTLTVRCTECDHTHKTRIEEEEEVERTVIVSQDGESFKTHVNAPPTERVAVGEEFIVDAPEALLTVRITSLDLGNEQRAESAPVEDVETFWTRAVDNVTVPVTLNPKDGTHDGTRSVDFLLPGDHEFVVGEMVELGDEEFTVKSIRLRSDAVGPGTDMDQLRYDGDDAIAKDIKRVYGDDETSDAWSAW</sequence>